<dbReference type="EMBL" id="QETA01000003">
    <property type="protein sequence ID" value="PWF22988.1"/>
    <property type="molecule type" value="Genomic_DNA"/>
</dbReference>
<dbReference type="RefSeq" id="WP_109061605.1">
    <property type="nucleotide sequence ID" value="NZ_QETA01000003.1"/>
</dbReference>
<evidence type="ECO:0000313" key="3">
    <source>
        <dbReference type="Proteomes" id="UP000245212"/>
    </source>
</evidence>
<evidence type="ECO:0000256" key="1">
    <source>
        <dbReference type="SAM" id="MobiDB-lite"/>
    </source>
</evidence>
<accession>A0A2V1K3G6</accession>
<evidence type="ECO:0008006" key="4">
    <source>
        <dbReference type="Google" id="ProtNLM"/>
    </source>
</evidence>
<keyword evidence="3" id="KW-1185">Reference proteome</keyword>
<protein>
    <recommendedName>
        <fullName evidence="4">DNA-binding protein</fullName>
    </recommendedName>
</protein>
<feature type="compositionally biased region" description="Low complexity" evidence="1">
    <location>
        <begin position="87"/>
        <end position="100"/>
    </location>
</feature>
<organism evidence="2 3">
    <name type="scientific">Corticimicrobacter populi</name>
    <dbReference type="NCBI Taxonomy" id="2175229"/>
    <lineage>
        <taxon>Bacteria</taxon>
        <taxon>Pseudomonadati</taxon>
        <taxon>Pseudomonadota</taxon>
        <taxon>Betaproteobacteria</taxon>
        <taxon>Burkholderiales</taxon>
        <taxon>Alcaligenaceae</taxon>
        <taxon>Corticimicrobacter</taxon>
    </lineage>
</organism>
<evidence type="ECO:0000313" key="2">
    <source>
        <dbReference type="EMBL" id="PWF22988.1"/>
    </source>
</evidence>
<gene>
    <name evidence="2" type="ORF">DD235_08235</name>
</gene>
<feature type="region of interest" description="Disordered" evidence="1">
    <location>
        <begin position="66"/>
        <end position="100"/>
    </location>
</feature>
<dbReference type="AlphaFoldDB" id="A0A2V1K3G6"/>
<dbReference type="Proteomes" id="UP000245212">
    <property type="component" value="Unassembled WGS sequence"/>
</dbReference>
<sequence length="100" mass="11182">MKPLLTVEQLAQYIHKSVNSIRSDACRNPQSLPPICRLPNTKRLLWRMEDVEAWLAGHVAIQVTDASATPSRTTRRGRPTKAETVARQRQAQAQPALARG</sequence>
<comment type="caution">
    <text evidence="2">The sequence shown here is derived from an EMBL/GenBank/DDBJ whole genome shotgun (WGS) entry which is preliminary data.</text>
</comment>
<reference evidence="3" key="1">
    <citation type="submission" date="2018-05" db="EMBL/GenBank/DDBJ databases">
        <authorList>
            <person name="Li Y."/>
        </authorList>
    </citation>
    <scope>NUCLEOTIDE SEQUENCE [LARGE SCALE GENOMIC DNA]</scope>
    <source>
        <strain evidence="3">3d-2-2</strain>
    </source>
</reference>
<name>A0A2V1K3G6_9BURK</name>
<proteinExistence type="predicted"/>